<dbReference type="AlphaFoldDB" id="A0A9W9ZWK0"/>
<gene>
    <name evidence="2" type="ORF">OS493_032680</name>
</gene>
<proteinExistence type="predicted"/>
<feature type="region of interest" description="Disordered" evidence="1">
    <location>
        <begin position="147"/>
        <end position="217"/>
    </location>
</feature>
<reference evidence="2" key="1">
    <citation type="submission" date="2023-01" db="EMBL/GenBank/DDBJ databases">
        <title>Genome assembly of the deep-sea coral Lophelia pertusa.</title>
        <authorList>
            <person name="Herrera S."/>
            <person name="Cordes E."/>
        </authorList>
    </citation>
    <scope>NUCLEOTIDE SEQUENCE</scope>
    <source>
        <strain evidence="2">USNM1676648</strain>
        <tissue evidence="2">Polyp</tissue>
    </source>
</reference>
<dbReference type="Proteomes" id="UP001163046">
    <property type="component" value="Unassembled WGS sequence"/>
</dbReference>
<evidence type="ECO:0000313" key="2">
    <source>
        <dbReference type="EMBL" id="KAJ7389212.1"/>
    </source>
</evidence>
<protein>
    <submittedName>
        <fullName evidence="2">Uncharacterized protein</fullName>
    </submittedName>
</protein>
<name>A0A9W9ZWK0_9CNID</name>
<keyword evidence="3" id="KW-1185">Reference proteome</keyword>
<evidence type="ECO:0000256" key="1">
    <source>
        <dbReference type="SAM" id="MobiDB-lite"/>
    </source>
</evidence>
<accession>A0A9W9ZWK0</accession>
<organism evidence="2 3">
    <name type="scientific">Desmophyllum pertusum</name>
    <dbReference type="NCBI Taxonomy" id="174260"/>
    <lineage>
        <taxon>Eukaryota</taxon>
        <taxon>Metazoa</taxon>
        <taxon>Cnidaria</taxon>
        <taxon>Anthozoa</taxon>
        <taxon>Hexacorallia</taxon>
        <taxon>Scleractinia</taxon>
        <taxon>Caryophylliina</taxon>
        <taxon>Caryophylliidae</taxon>
        <taxon>Desmophyllum</taxon>
    </lineage>
</organism>
<dbReference type="OrthoDB" id="10550666at2759"/>
<sequence length="395" mass="43581">MAVLAPLHFERNGVHNYPQYHYKKSDYTSQEAKGSGDNLKRPPEYVAGPVNGHLYAQVDKAFKKRVRSMSLDSGARSRGGEHLNFFENRANTLNRRNAYGFKNKNADCGINQPSLQYNGTMQHSEVKSIDKLLQELGECSELLDSTMQQARPSTRGMESSTTRLVNGGSRSPTPPGPPVRQKASFDAGERYNRKGGPGEPLHANGIRGSGTRSPTTLPPYLQNSSWNGNPRTGQMSNGFSVGETPSFVLHEAALSQTSPPVSPLSPKFYATQMMPRTFKATTVTHTTVGYNSDPNRLDDVGTNGMFSVTDGWTTADSDKMRPLPHHQNIKGQLIPMPGLTSASPTEVFKEISNYNAKSLAPGELSHMSRDFIHQWSTTQENYRAVKARDRAAQRH</sequence>
<comment type="caution">
    <text evidence="2">The sequence shown here is derived from an EMBL/GenBank/DDBJ whole genome shotgun (WGS) entry which is preliminary data.</text>
</comment>
<feature type="compositionally biased region" description="Polar residues" evidence="1">
    <location>
        <begin position="147"/>
        <end position="164"/>
    </location>
</feature>
<dbReference type="EMBL" id="MU825437">
    <property type="protein sequence ID" value="KAJ7389212.1"/>
    <property type="molecule type" value="Genomic_DNA"/>
</dbReference>
<evidence type="ECO:0000313" key="3">
    <source>
        <dbReference type="Proteomes" id="UP001163046"/>
    </source>
</evidence>